<evidence type="ECO:0000313" key="2">
    <source>
        <dbReference type="EMBL" id="CAB3233416.1"/>
    </source>
</evidence>
<sequence length="87" mass="9214">MTYDGIGTGTGEAPRRTSTAPGLAAGPERRGNALRRGAALHCEKQLCTAVPFHPCGAPYRIYYSPAPHRTVNALFGLALISGTRRSC</sequence>
<proteinExistence type="predicted"/>
<feature type="region of interest" description="Disordered" evidence="1">
    <location>
        <begin position="1"/>
        <end position="29"/>
    </location>
</feature>
<gene>
    <name evidence="2" type="ORF">APLA_LOCUS5256</name>
</gene>
<reference evidence="2 3" key="1">
    <citation type="submission" date="2020-04" db="EMBL/GenBank/DDBJ databases">
        <authorList>
            <person name="Wallbank WR R."/>
            <person name="Pardo Diaz C."/>
            <person name="Kozak K."/>
            <person name="Martin S."/>
            <person name="Jiggins C."/>
            <person name="Moest M."/>
            <person name="Warren A I."/>
            <person name="Byers J.R.P. K."/>
            <person name="Montejo-Kovacevich G."/>
            <person name="Yen C E."/>
        </authorList>
    </citation>
    <scope>NUCLEOTIDE SEQUENCE [LARGE SCALE GENOMIC DNA]</scope>
</reference>
<dbReference type="Proteomes" id="UP000494106">
    <property type="component" value="Unassembled WGS sequence"/>
</dbReference>
<keyword evidence="3" id="KW-1185">Reference proteome</keyword>
<evidence type="ECO:0000256" key="1">
    <source>
        <dbReference type="SAM" id="MobiDB-lite"/>
    </source>
</evidence>
<feature type="compositionally biased region" description="Gly residues" evidence="1">
    <location>
        <begin position="1"/>
        <end position="10"/>
    </location>
</feature>
<comment type="caution">
    <text evidence="2">The sequence shown here is derived from an EMBL/GenBank/DDBJ whole genome shotgun (WGS) entry which is preliminary data.</text>
</comment>
<dbReference type="AlphaFoldDB" id="A0A8S0ZP33"/>
<organism evidence="2 3">
    <name type="scientific">Arctia plantaginis</name>
    <name type="common">Wood tiger moth</name>
    <name type="synonym">Phalaena plantaginis</name>
    <dbReference type="NCBI Taxonomy" id="874455"/>
    <lineage>
        <taxon>Eukaryota</taxon>
        <taxon>Metazoa</taxon>
        <taxon>Ecdysozoa</taxon>
        <taxon>Arthropoda</taxon>
        <taxon>Hexapoda</taxon>
        <taxon>Insecta</taxon>
        <taxon>Pterygota</taxon>
        <taxon>Neoptera</taxon>
        <taxon>Endopterygota</taxon>
        <taxon>Lepidoptera</taxon>
        <taxon>Glossata</taxon>
        <taxon>Ditrysia</taxon>
        <taxon>Noctuoidea</taxon>
        <taxon>Erebidae</taxon>
        <taxon>Arctiinae</taxon>
        <taxon>Arctia</taxon>
    </lineage>
</organism>
<accession>A0A8S0ZP33</accession>
<dbReference type="EMBL" id="CADEBC010000479">
    <property type="protein sequence ID" value="CAB3233416.1"/>
    <property type="molecule type" value="Genomic_DNA"/>
</dbReference>
<name>A0A8S0ZP33_ARCPL</name>
<protein>
    <submittedName>
        <fullName evidence="2">Uncharacterized protein</fullName>
    </submittedName>
</protein>
<evidence type="ECO:0000313" key="3">
    <source>
        <dbReference type="Proteomes" id="UP000494106"/>
    </source>
</evidence>